<dbReference type="Proteomes" id="UP000266841">
    <property type="component" value="Unassembled WGS sequence"/>
</dbReference>
<feature type="region of interest" description="Disordered" evidence="1">
    <location>
        <begin position="96"/>
        <end position="118"/>
    </location>
</feature>
<keyword evidence="3" id="KW-1185">Reference proteome</keyword>
<organism evidence="2 3">
    <name type="scientific">Thalassiosira oceanica</name>
    <name type="common">Marine diatom</name>
    <dbReference type="NCBI Taxonomy" id="159749"/>
    <lineage>
        <taxon>Eukaryota</taxon>
        <taxon>Sar</taxon>
        <taxon>Stramenopiles</taxon>
        <taxon>Ochrophyta</taxon>
        <taxon>Bacillariophyta</taxon>
        <taxon>Coscinodiscophyceae</taxon>
        <taxon>Thalassiosirophycidae</taxon>
        <taxon>Thalassiosirales</taxon>
        <taxon>Thalassiosiraceae</taxon>
        <taxon>Thalassiosira</taxon>
    </lineage>
</organism>
<sequence>MARSAGIQGIGPSVSRRRRWISSISSWLGTNFGRESVHFARRAARLEKEAPLVAPGKPSFPSCQQQVSAAFSRLESYLPRRYVLAIAEPSQRTCDIESPRLDGAQKTRRPGQGPNCQNPRIGAVRLVLAKMEFFHMPCSRNNFGREVGASKDRPGFGDISKFYRYVEIICNSPVQVKASRNSAVGKFWSSTGILPGGDIVNIGEKHGQASATAGISVSNYPKDAIVQTSSNRFAEVGLT</sequence>
<evidence type="ECO:0000313" key="3">
    <source>
        <dbReference type="Proteomes" id="UP000266841"/>
    </source>
</evidence>
<reference evidence="2 3" key="1">
    <citation type="journal article" date="2012" name="Genome Biol.">
        <title>Genome and low-iron response of an oceanic diatom adapted to chronic iron limitation.</title>
        <authorList>
            <person name="Lommer M."/>
            <person name="Specht M."/>
            <person name="Roy A.S."/>
            <person name="Kraemer L."/>
            <person name="Andreson R."/>
            <person name="Gutowska M.A."/>
            <person name="Wolf J."/>
            <person name="Bergner S.V."/>
            <person name="Schilhabel M.B."/>
            <person name="Klostermeier U.C."/>
            <person name="Beiko R.G."/>
            <person name="Rosenstiel P."/>
            <person name="Hippler M."/>
            <person name="Laroche J."/>
        </authorList>
    </citation>
    <scope>NUCLEOTIDE SEQUENCE [LARGE SCALE GENOMIC DNA]</scope>
    <source>
        <strain evidence="2 3">CCMP1005</strain>
    </source>
</reference>
<proteinExistence type="predicted"/>
<dbReference type="EMBL" id="AGNL01034009">
    <property type="protein sequence ID" value="EJK55446.1"/>
    <property type="molecule type" value="Genomic_DNA"/>
</dbReference>
<evidence type="ECO:0000256" key="1">
    <source>
        <dbReference type="SAM" id="MobiDB-lite"/>
    </source>
</evidence>
<accession>K0S357</accession>
<evidence type="ECO:0000313" key="2">
    <source>
        <dbReference type="EMBL" id="EJK55446.1"/>
    </source>
</evidence>
<gene>
    <name evidence="2" type="ORF">THAOC_24822</name>
</gene>
<feature type="compositionally biased region" description="Basic and acidic residues" evidence="1">
    <location>
        <begin position="96"/>
        <end position="105"/>
    </location>
</feature>
<name>K0S357_THAOC</name>
<dbReference type="AlphaFoldDB" id="K0S357"/>
<protein>
    <submittedName>
        <fullName evidence="2">Uncharacterized protein</fullName>
    </submittedName>
</protein>
<comment type="caution">
    <text evidence="2">The sequence shown here is derived from an EMBL/GenBank/DDBJ whole genome shotgun (WGS) entry which is preliminary data.</text>
</comment>